<evidence type="ECO:0000256" key="1">
    <source>
        <dbReference type="ARBA" id="ARBA00004123"/>
    </source>
</evidence>
<gene>
    <name evidence="11" type="ORF">T552_02028</name>
</gene>
<dbReference type="InterPro" id="IPR016197">
    <property type="entry name" value="Chromo-like_dom_sf"/>
</dbReference>
<dbReference type="VEuPathDB" id="FungiDB:T552_02028"/>
<dbReference type="Proteomes" id="UP000054454">
    <property type="component" value="Unassembled WGS sequence"/>
</dbReference>
<keyword evidence="7" id="KW-0067">ATP-binding</keyword>
<evidence type="ECO:0000256" key="5">
    <source>
        <dbReference type="ARBA" id="ARBA00022801"/>
    </source>
</evidence>
<dbReference type="Gene3D" id="3.40.50.300">
    <property type="entry name" value="P-loop containing nucleotide triphosphate hydrolases"/>
    <property type="match status" value="1"/>
</dbReference>
<keyword evidence="6" id="KW-0862">Zinc</keyword>
<evidence type="ECO:0000256" key="6">
    <source>
        <dbReference type="ARBA" id="ARBA00022833"/>
    </source>
</evidence>
<dbReference type="GO" id="GO:0032991">
    <property type="term" value="C:protein-containing complex"/>
    <property type="evidence" value="ECO:0007669"/>
    <property type="project" value="UniProtKB-ARBA"/>
</dbReference>
<evidence type="ECO:0000256" key="3">
    <source>
        <dbReference type="ARBA" id="ARBA00022741"/>
    </source>
</evidence>
<dbReference type="InterPro" id="IPR014001">
    <property type="entry name" value="Helicase_ATP-bd"/>
</dbReference>
<dbReference type="EMBL" id="LFVZ01000008">
    <property type="protein sequence ID" value="KTW28169.1"/>
    <property type="molecule type" value="Genomic_DNA"/>
</dbReference>
<proteinExistence type="predicted"/>
<accession>A0A0W4ZIG7</accession>
<reference evidence="12" key="1">
    <citation type="journal article" date="2016" name="Nat. Commun.">
        <title>Genome analysis of three Pneumocystis species reveals adaptation mechanisms to life exclusively in mammalian hosts.</title>
        <authorList>
            <person name="Ma L."/>
            <person name="Chen Z."/>
            <person name="Huang D.W."/>
            <person name="Kutty G."/>
            <person name="Ishihara M."/>
            <person name="Wang H."/>
            <person name="Abouelleil A."/>
            <person name="Bishop L."/>
            <person name="Davey E."/>
            <person name="Deng R."/>
            <person name="Deng X."/>
            <person name="Fan L."/>
            <person name="Fantoni G."/>
            <person name="Fitzgerald M."/>
            <person name="Gogineni E."/>
            <person name="Goldberg J.M."/>
            <person name="Handley G."/>
            <person name="Hu X."/>
            <person name="Huber C."/>
            <person name="Jiao X."/>
            <person name="Jones K."/>
            <person name="Levin J.Z."/>
            <person name="Liu Y."/>
            <person name="Macdonald P."/>
            <person name="Melnikov A."/>
            <person name="Raley C."/>
            <person name="Sassi M."/>
            <person name="Sherman B.T."/>
            <person name="Song X."/>
            <person name="Sykes S."/>
            <person name="Tran B."/>
            <person name="Walsh L."/>
            <person name="Xia Y."/>
            <person name="Yang J."/>
            <person name="Young S."/>
            <person name="Zeng Q."/>
            <person name="Zheng X."/>
            <person name="Stephens R."/>
            <person name="Nusbaum C."/>
            <person name="Birren B.W."/>
            <person name="Azadi P."/>
            <person name="Lempicki R.A."/>
            <person name="Cuomo C.A."/>
            <person name="Kovacs J.A."/>
        </authorList>
    </citation>
    <scope>NUCLEOTIDE SEQUENCE [LARGE SCALE GENOMIC DNA]</scope>
    <source>
        <strain evidence="12">B80</strain>
    </source>
</reference>
<dbReference type="SMART" id="SM00490">
    <property type="entry name" value="HELICc"/>
    <property type="match status" value="1"/>
</dbReference>
<evidence type="ECO:0000313" key="11">
    <source>
        <dbReference type="EMBL" id="KTW28169.1"/>
    </source>
</evidence>
<dbReference type="Pfam" id="PF15446">
    <property type="entry name" value="zf-PHD-like"/>
    <property type="match status" value="1"/>
</dbReference>
<dbReference type="Pfam" id="PF00271">
    <property type="entry name" value="Helicase_C"/>
    <property type="match status" value="1"/>
</dbReference>
<dbReference type="GO" id="GO:0005634">
    <property type="term" value="C:nucleus"/>
    <property type="evidence" value="ECO:0007669"/>
    <property type="project" value="UniProtKB-SubCell"/>
</dbReference>
<evidence type="ECO:0000256" key="4">
    <source>
        <dbReference type="ARBA" id="ARBA00022771"/>
    </source>
</evidence>
<dbReference type="InterPro" id="IPR049730">
    <property type="entry name" value="SNF2/RAD54-like_C"/>
</dbReference>
<dbReference type="SUPFAM" id="SSF57903">
    <property type="entry name" value="FYVE/PHD zinc finger"/>
    <property type="match status" value="1"/>
</dbReference>
<dbReference type="GO" id="GO:0010468">
    <property type="term" value="P:regulation of gene expression"/>
    <property type="evidence" value="ECO:0007669"/>
    <property type="project" value="UniProtKB-ARBA"/>
</dbReference>
<dbReference type="Pfam" id="PF00176">
    <property type="entry name" value="SNF2-rel_dom"/>
    <property type="match status" value="1"/>
</dbReference>
<evidence type="ECO:0000256" key="2">
    <source>
        <dbReference type="ARBA" id="ARBA00022723"/>
    </source>
</evidence>
<sequence>MRSESVELLRNLTSYDKTEGIINVSLGKENGFKKEELIVSKNSDLLYKKEYFCKIKKGFLEGPVNIENHEYFDHKYNTKNQVHGNMYKISKFSIIISRVIEKENLYYEPSEHTVKHIIEKVDTGLGETQKYIVLFEGGYKAKVSSDQIIKYDRGNIALKNYNENISSLINEDGMEKDFLKKEYDYSSDDIPSIGKGWPDEIFFKDKLSPVSSEKALSNDIFQDTEEEDIFTSSKWKNIGLGEIIFSRAKTSISYEPENSKKIRKEYKKKASGFQIRRSNRIKECSVDYKEDKYESSEDSSSDHYMNESQDMFLKILKKDKKKSGITFFPVFNDFMDFHKPFCERCGGNRDLIPCQGCCITYHQDCMGSRANKVVVLTLIGDNEYVFQCYYCMEMKKSFKLRNRCYVCGKVGENCIKFDVSQENSMHDDFDELKKENQKNTDFIINNSKGLLWRCNKCYRACHFYHLPKQFYKVEESKVSQFGDYIKNWTCNECIKYPYYIDKILGWRISSDSKPIDIIVGECNVDCAEWYREYLVKFKAQSYLRVAWVPGLWLSGVSKIKNYFDLQENISIENIEDVIPEDYCTVEIIFDIKYKDDLLRSQKMFRNKEEEIEAINTVNEALCKWKGLEYNDVTWEKVPENNSPRWEAFKNAYIQFVESHYIHSLGKNKSHRIMKNVSFSDLIIKDQPKYIQGGELMEYQKEGLNWLYYMCQMGRSVILADEMGLGKTIQIISLCSVLFYEWEKWPFLIVAPNSTISNWKREFSKWCPRLHVVPYHGEKIQRDIIRQYRLFHHQSGDLKCHVVLTSYHTIITDSTLSNFDWECLIVDEGQRLKNEHSLLFKKLTAYKSQNRIILTGTPLQNNIKELFNLLQFLDPEKFDTTKLSFEYSDMTSEKVTQMHDILRPLLLRRTKSEVLKSLPQKLEIILPVTMSSLQKSLYKLILSKNAKLLMSIMSKSTTDRPLTNYNNTALSNILLQLRKVLSHPYVYSPNVEEKTSNEELEYERMVKASAKLEFLSKLFPKLKRRGRRVLVFCQFTLTLDILEDWLNYIGYKSQRIDGTTPTCDRQRRIDQFNAKDSESFCFLLSTRAGGVGINLASADTIIIYDIDFNPHQDIQAISRSYRIGQTKNVLVFILVTRNTAEEKILEGARRKMVLDHLIIESLDEKSETSIDYQTILSFGAKSLFDDQNNDQEIYYNDNEIEGLLEQSEKDVSKQVNKNSVDSFSFAKVWEYSMMNKSNEDSKDNVKSEIADIDFWDKIINENNIENISDNSNMEIGMRGRKRKKINYSLDISSIKSQKFKKTEAILNSSDTEFYENTDYLSNNENNHINKHGHVRNKIFRDGSCLRTINTQEKLNTETFTEAISDTHDVLESHKYLTNGLKNNKQKHKQKHKKKPKSITNLNIIIDIPKDLTKKNVCQ</sequence>
<dbReference type="RefSeq" id="XP_018225878.1">
    <property type="nucleotide sequence ID" value="XM_018370588.1"/>
</dbReference>
<dbReference type="PANTHER" id="PTHR45623:SF17">
    <property type="entry name" value="CHROMODOMAIN-HELICASE-DNA-BINDING PROTEIN 3-RELATED"/>
    <property type="match status" value="1"/>
</dbReference>
<dbReference type="GO" id="GO:0003677">
    <property type="term" value="F:DNA binding"/>
    <property type="evidence" value="ECO:0007669"/>
    <property type="project" value="TreeGrafter"/>
</dbReference>
<dbReference type="Gene3D" id="3.40.50.10810">
    <property type="entry name" value="Tandem AAA-ATPase domain"/>
    <property type="match status" value="1"/>
</dbReference>
<name>A0A0W4ZIG7_PNEC8</name>
<keyword evidence="12" id="KW-1185">Reference proteome</keyword>
<dbReference type="InterPro" id="IPR038718">
    <property type="entry name" value="SNF2-like_sf"/>
</dbReference>
<dbReference type="InterPro" id="IPR001965">
    <property type="entry name" value="Znf_PHD"/>
</dbReference>
<feature type="domain" description="Helicase ATP-binding" evidence="9">
    <location>
        <begin position="707"/>
        <end position="875"/>
    </location>
</feature>
<evidence type="ECO:0000259" key="9">
    <source>
        <dbReference type="PROSITE" id="PS51192"/>
    </source>
</evidence>
<dbReference type="GO" id="GO:0000785">
    <property type="term" value="C:chromatin"/>
    <property type="evidence" value="ECO:0007669"/>
    <property type="project" value="TreeGrafter"/>
</dbReference>
<dbReference type="OrthoDB" id="5857104at2759"/>
<dbReference type="SMART" id="SM00249">
    <property type="entry name" value="PHD"/>
    <property type="match status" value="2"/>
</dbReference>
<dbReference type="Gene3D" id="2.40.50.40">
    <property type="match status" value="1"/>
</dbReference>
<dbReference type="InterPro" id="IPR055565">
    <property type="entry name" value="DUF7141"/>
</dbReference>
<dbReference type="CDD" id="cd17919">
    <property type="entry name" value="DEXHc_Snf"/>
    <property type="match status" value="1"/>
</dbReference>
<keyword evidence="5" id="KW-0378">Hydrolase</keyword>
<dbReference type="GO" id="GO:0140658">
    <property type="term" value="F:ATP-dependent chromatin remodeler activity"/>
    <property type="evidence" value="ECO:0007669"/>
    <property type="project" value="TreeGrafter"/>
</dbReference>
<dbReference type="SUPFAM" id="SSF54160">
    <property type="entry name" value="Chromo domain-like"/>
    <property type="match status" value="2"/>
</dbReference>
<comment type="caution">
    <text evidence="11">The sequence shown here is derived from an EMBL/GenBank/DDBJ whole genome shotgun (WGS) entry which is preliminary data.</text>
</comment>
<keyword evidence="8" id="KW-0539">Nucleus</keyword>
<dbReference type="GO" id="GO:0003682">
    <property type="term" value="F:chromatin binding"/>
    <property type="evidence" value="ECO:0007669"/>
    <property type="project" value="TreeGrafter"/>
</dbReference>
<dbReference type="SMART" id="SM00487">
    <property type="entry name" value="DEXDc"/>
    <property type="match status" value="1"/>
</dbReference>
<dbReference type="GO" id="GO:0042393">
    <property type="term" value="F:histone binding"/>
    <property type="evidence" value="ECO:0007669"/>
    <property type="project" value="TreeGrafter"/>
</dbReference>
<evidence type="ECO:0000259" key="10">
    <source>
        <dbReference type="PROSITE" id="PS51194"/>
    </source>
</evidence>
<protein>
    <submittedName>
        <fullName evidence="11">Uncharacterized protein</fullName>
    </submittedName>
</protein>
<dbReference type="Pfam" id="PF23615">
    <property type="entry name" value="Chromo_MIT1"/>
    <property type="match status" value="1"/>
</dbReference>
<dbReference type="SUPFAM" id="SSF52540">
    <property type="entry name" value="P-loop containing nucleoside triphosphate hydrolases"/>
    <property type="match status" value="2"/>
</dbReference>
<dbReference type="PROSITE" id="PS51194">
    <property type="entry name" value="HELICASE_CTER"/>
    <property type="match status" value="1"/>
</dbReference>
<dbReference type="InterPro" id="IPR011011">
    <property type="entry name" value="Znf_FYVE_PHD"/>
</dbReference>
<dbReference type="InterPro" id="IPR001650">
    <property type="entry name" value="Helicase_C-like"/>
</dbReference>
<dbReference type="InterPro" id="IPR056616">
    <property type="entry name" value="Chromo_MIT1"/>
</dbReference>
<organism evidence="11 12">
    <name type="scientific">Pneumocystis carinii (strain B80)</name>
    <name type="common">Rat pneumocystis pneumonia agent</name>
    <name type="synonym">Pneumocystis carinii f. sp. carinii</name>
    <dbReference type="NCBI Taxonomy" id="1408658"/>
    <lineage>
        <taxon>Eukaryota</taxon>
        <taxon>Fungi</taxon>
        <taxon>Dikarya</taxon>
        <taxon>Ascomycota</taxon>
        <taxon>Taphrinomycotina</taxon>
        <taxon>Pneumocystomycetes</taxon>
        <taxon>Pneumocystaceae</taxon>
        <taxon>Pneumocystis</taxon>
    </lineage>
</organism>
<evidence type="ECO:0000256" key="7">
    <source>
        <dbReference type="ARBA" id="ARBA00022840"/>
    </source>
</evidence>
<dbReference type="GO" id="GO:0016887">
    <property type="term" value="F:ATP hydrolysis activity"/>
    <property type="evidence" value="ECO:0007669"/>
    <property type="project" value="TreeGrafter"/>
</dbReference>
<dbReference type="InterPro" id="IPR041684">
    <property type="entry name" value="Znf-PHD-like"/>
</dbReference>
<dbReference type="Pfam" id="PF23614">
    <property type="entry name" value="DUF7141"/>
    <property type="match status" value="1"/>
</dbReference>
<evidence type="ECO:0000256" key="8">
    <source>
        <dbReference type="ARBA" id="ARBA00023242"/>
    </source>
</evidence>
<comment type="subcellular location">
    <subcellularLocation>
        <location evidence="1">Nucleus</location>
    </subcellularLocation>
</comment>
<dbReference type="PROSITE" id="PS51192">
    <property type="entry name" value="HELICASE_ATP_BIND_1"/>
    <property type="match status" value="1"/>
</dbReference>
<dbReference type="GO" id="GO:0005524">
    <property type="term" value="F:ATP binding"/>
    <property type="evidence" value="ECO:0007669"/>
    <property type="project" value="UniProtKB-KW"/>
</dbReference>
<dbReference type="InterPro" id="IPR027417">
    <property type="entry name" value="P-loop_NTPase"/>
</dbReference>
<dbReference type="InterPro" id="IPR000330">
    <property type="entry name" value="SNF2_N"/>
</dbReference>
<keyword evidence="2" id="KW-0479">Metal-binding</keyword>
<dbReference type="CDD" id="cd15489">
    <property type="entry name" value="PHD_SF"/>
    <property type="match status" value="1"/>
</dbReference>
<keyword evidence="4" id="KW-0863">Zinc-finger</keyword>
<feature type="domain" description="Helicase C-terminal" evidence="10">
    <location>
        <begin position="1013"/>
        <end position="1169"/>
    </location>
</feature>
<dbReference type="GeneID" id="28936791"/>
<evidence type="ECO:0000313" key="12">
    <source>
        <dbReference type="Proteomes" id="UP000054454"/>
    </source>
</evidence>
<dbReference type="GO" id="GO:0008270">
    <property type="term" value="F:zinc ion binding"/>
    <property type="evidence" value="ECO:0007669"/>
    <property type="project" value="UniProtKB-KW"/>
</dbReference>
<dbReference type="CDD" id="cd18793">
    <property type="entry name" value="SF2_C_SNF"/>
    <property type="match status" value="1"/>
</dbReference>
<keyword evidence="3" id="KW-0547">Nucleotide-binding</keyword>
<dbReference type="PANTHER" id="PTHR45623">
    <property type="entry name" value="CHROMODOMAIN-HELICASE-DNA-BINDING PROTEIN 3-RELATED-RELATED"/>
    <property type="match status" value="1"/>
</dbReference>